<accession>A0AAD7CZH6</accession>
<dbReference type="Proteomes" id="UP001221757">
    <property type="component" value="Unassembled WGS sequence"/>
</dbReference>
<feature type="region of interest" description="Disordered" evidence="1">
    <location>
        <begin position="266"/>
        <end position="287"/>
    </location>
</feature>
<evidence type="ECO:0000313" key="4">
    <source>
        <dbReference type="Proteomes" id="UP001221757"/>
    </source>
</evidence>
<feature type="chain" id="PRO_5041984383" description="Secreted protein" evidence="2">
    <location>
        <begin position="30"/>
        <end position="287"/>
    </location>
</feature>
<name>A0AAD7CZH6_MYCRO</name>
<evidence type="ECO:0000313" key="3">
    <source>
        <dbReference type="EMBL" id="KAJ7671194.1"/>
    </source>
</evidence>
<sequence length="287" mass="31905">MRHATSVVHFLRWHLFIFAPHCHRIRCVADTLEHLPQRAVRVLPQDIDEESCLQTFMLVRRSSSSGASCESFHYDDIRRRLRVHVRQVVAAREARNRALAARRVLDPRQLRECGRSVRVGVGVFLVGRHERPGALGNAPAPPRVTRGRGPVRPVADNADDVTPRGDTRRNRRRRVVGLQRRGLGFQAGQREQARPTANDIMPEILTGALPTEEPRHEDAIAAVMGEVSSREPECQVSSTATRCAPAGRGATRAACRSLSTIFMSSPSNRTIHSSFPSSSLLERGLST</sequence>
<dbReference type="EMBL" id="JARKIE010000174">
    <property type="protein sequence ID" value="KAJ7671194.1"/>
    <property type="molecule type" value="Genomic_DNA"/>
</dbReference>
<evidence type="ECO:0000256" key="2">
    <source>
        <dbReference type="SAM" id="SignalP"/>
    </source>
</evidence>
<keyword evidence="4" id="KW-1185">Reference proteome</keyword>
<feature type="compositionally biased region" description="Low complexity" evidence="1">
    <location>
        <begin position="143"/>
        <end position="155"/>
    </location>
</feature>
<reference evidence="3" key="1">
    <citation type="submission" date="2023-03" db="EMBL/GenBank/DDBJ databases">
        <title>Massive genome expansion in bonnet fungi (Mycena s.s.) driven by repeated elements and novel gene families across ecological guilds.</title>
        <authorList>
            <consortium name="Lawrence Berkeley National Laboratory"/>
            <person name="Harder C.B."/>
            <person name="Miyauchi S."/>
            <person name="Viragh M."/>
            <person name="Kuo A."/>
            <person name="Thoen E."/>
            <person name="Andreopoulos B."/>
            <person name="Lu D."/>
            <person name="Skrede I."/>
            <person name="Drula E."/>
            <person name="Henrissat B."/>
            <person name="Morin E."/>
            <person name="Kohler A."/>
            <person name="Barry K."/>
            <person name="LaButti K."/>
            <person name="Morin E."/>
            <person name="Salamov A."/>
            <person name="Lipzen A."/>
            <person name="Mereny Z."/>
            <person name="Hegedus B."/>
            <person name="Baldrian P."/>
            <person name="Stursova M."/>
            <person name="Weitz H."/>
            <person name="Taylor A."/>
            <person name="Grigoriev I.V."/>
            <person name="Nagy L.G."/>
            <person name="Martin F."/>
            <person name="Kauserud H."/>
        </authorList>
    </citation>
    <scope>NUCLEOTIDE SEQUENCE</scope>
    <source>
        <strain evidence="3">CBHHK067</strain>
    </source>
</reference>
<keyword evidence="2" id="KW-0732">Signal</keyword>
<protein>
    <recommendedName>
        <fullName evidence="5">Secreted protein</fullName>
    </recommendedName>
</protein>
<dbReference type="AlphaFoldDB" id="A0AAD7CZH6"/>
<evidence type="ECO:0000256" key="1">
    <source>
        <dbReference type="SAM" id="MobiDB-lite"/>
    </source>
</evidence>
<organism evidence="3 4">
    <name type="scientific">Mycena rosella</name>
    <name type="common">Pink bonnet</name>
    <name type="synonym">Agaricus rosellus</name>
    <dbReference type="NCBI Taxonomy" id="1033263"/>
    <lineage>
        <taxon>Eukaryota</taxon>
        <taxon>Fungi</taxon>
        <taxon>Dikarya</taxon>
        <taxon>Basidiomycota</taxon>
        <taxon>Agaricomycotina</taxon>
        <taxon>Agaricomycetes</taxon>
        <taxon>Agaricomycetidae</taxon>
        <taxon>Agaricales</taxon>
        <taxon>Marasmiineae</taxon>
        <taxon>Mycenaceae</taxon>
        <taxon>Mycena</taxon>
    </lineage>
</organism>
<comment type="caution">
    <text evidence="3">The sequence shown here is derived from an EMBL/GenBank/DDBJ whole genome shotgun (WGS) entry which is preliminary data.</text>
</comment>
<evidence type="ECO:0008006" key="5">
    <source>
        <dbReference type="Google" id="ProtNLM"/>
    </source>
</evidence>
<feature type="region of interest" description="Disordered" evidence="1">
    <location>
        <begin position="134"/>
        <end position="174"/>
    </location>
</feature>
<proteinExistence type="predicted"/>
<feature type="signal peptide" evidence="2">
    <location>
        <begin position="1"/>
        <end position="29"/>
    </location>
</feature>
<gene>
    <name evidence="3" type="ORF">B0H17DRAFT_1085215</name>
</gene>